<comment type="caution">
    <text evidence="6">The sequence shown here is derived from an EMBL/GenBank/DDBJ whole genome shotgun (WGS) entry which is preliminary data.</text>
</comment>
<dbReference type="InterPro" id="IPR010071">
    <property type="entry name" value="AA_adenyl_dom"/>
</dbReference>
<dbReference type="Pfam" id="PF00668">
    <property type="entry name" value="Condensation"/>
    <property type="match status" value="2"/>
</dbReference>
<comment type="similarity">
    <text evidence="2">Belongs to the ATP-dependent AMP-binding enzyme family.</text>
</comment>
<evidence type="ECO:0000256" key="4">
    <source>
        <dbReference type="ARBA" id="ARBA00022553"/>
    </source>
</evidence>
<dbReference type="PROSITE" id="PS50075">
    <property type="entry name" value="CARRIER"/>
    <property type="match status" value="2"/>
</dbReference>
<dbReference type="Proteomes" id="UP000676325">
    <property type="component" value="Unassembled WGS sequence"/>
</dbReference>
<dbReference type="Gene3D" id="2.30.38.10">
    <property type="entry name" value="Luciferase, Domain 3"/>
    <property type="match status" value="1"/>
</dbReference>
<dbReference type="InterPro" id="IPR020459">
    <property type="entry name" value="AMP-binding"/>
</dbReference>
<dbReference type="InterPro" id="IPR006162">
    <property type="entry name" value="Ppantetheine_attach_site"/>
</dbReference>
<dbReference type="GO" id="GO:0072330">
    <property type="term" value="P:monocarboxylic acid biosynthetic process"/>
    <property type="evidence" value="ECO:0007669"/>
    <property type="project" value="UniProtKB-ARBA"/>
</dbReference>
<dbReference type="Gene3D" id="3.30.300.30">
    <property type="match status" value="2"/>
</dbReference>
<dbReference type="GO" id="GO:0003824">
    <property type="term" value="F:catalytic activity"/>
    <property type="evidence" value="ECO:0007669"/>
    <property type="project" value="InterPro"/>
</dbReference>
<dbReference type="Gene3D" id="3.30.559.30">
    <property type="entry name" value="Nonribosomal peptide synthetase, condensation domain"/>
    <property type="match status" value="2"/>
</dbReference>
<dbReference type="PANTHER" id="PTHR45527">
    <property type="entry name" value="NONRIBOSOMAL PEPTIDE SYNTHETASE"/>
    <property type="match status" value="1"/>
</dbReference>
<dbReference type="FunFam" id="3.30.559.30:FF:000001">
    <property type="entry name" value="Non-ribosomal peptide synthetase"/>
    <property type="match status" value="1"/>
</dbReference>
<keyword evidence="4" id="KW-0597">Phosphoprotein</keyword>
<dbReference type="PROSITE" id="PS00012">
    <property type="entry name" value="PHOSPHOPANTETHEINE"/>
    <property type="match status" value="2"/>
</dbReference>
<protein>
    <submittedName>
        <fullName evidence="6">Amino acid adenylation domain-containing protein</fullName>
    </submittedName>
</protein>
<dbReference type="SUPFAM" id="SSF52777">
    <property type="entry name" value="CoA-dependent acyltransferases"/>
    <property type="match status" value="4"/>
</dbReference>
<feature type="domain" description="Carrier" evidence="5">
    <location>
        <begin position="537"/>
        <end position="612"/>
    </location>
</feature>
<dbReference type="InterPro" id="IPR023213">
    <property type="entry name" value="CAT-like_dom_sf"/>
</dbReference>
<dbReference type="InterPro" id="IPR036736">
    <property type="entry name" value="ACP-like_sf"/>
</dbReference>
<accession>A0A941EAX3</accession>
<keyword evidence="3" id="KW-0596">Phosphopantetheine</keyword>
<dbReference type="GO" id="GO:0044550">
    <property type="term" value="P:secondary metabolite biosynthetic process"/>
    <property type="evidence" value="ECO:0007669"/>
    <property type="project" value="UniProtKB-ARBA"/>
</dbReference>
<dbReference type="FunFam" id="3.30.300.30:FF:000010">
    <property type="entry name" value="Enterobactin synthetase component F"/>
    <property type="match status" value="1"/>
</dbReference>
<dbReference type="EMBL" id="JAGSOH010000025">
    <property type="protein sequence ID" value="MBR7826930.1"/>
    <property type="molecule type" value="Genomic_DNA"/>
</dbReference>
<proteinExistence type="inferred from homology"/>
<keyword evidence="7" id="KW-1185">Reference proteome</keyword>
<name>A0A941EAX3_9ACTN</name>
<feature type="domain" description="Carrier" evidence="5">
    <location>
        <begin position="1604"/>
        <end position="1679"/>
    </location>
</feature>
<organism evidence="6 7">
    <name type="scientific">Actinospica acidithermotolerans</name>
    <dbReference type="NCBI Taxonomy" id="2828514"/>
    <lineage>
        <taxon>Bacteria</taxon>
        <taxon>Bacillati</taxon>
        <taxon>Actinomycetota</taxon>
        <taxon>Actinomycetes</taxon>
        <taxon>Catenulisporales</taxon>
        <taxon>Actinospicaceae</taxon>
        <taxon>Actinospica</taxon>
    </lineage>
</organism>
<dbReference type="FunFam" id="1.10.1200.10:FF:000005">
    <property type="entry name" value="Nonribosomal peptide synthetase 1"/>
    <property type="match status" value="1"/>
</dbReference>
<dbReference type="FunFam" id="1.10.1200.10:FF:000016">
    <property type="entry name" value="Non-ribosomal peptide synthase"/>
    <property type="match status" value="1"/>
</dbReference>
<dbReference type="Pfam" id="PF00501">
    <property type="entry name" value="AMP-binding"/>
    <property type="match status" value="1"/>
</dbReference>
<comment type="cofactor">
    <cofactor evidence="1">
        <name>pantetheine 4'-phosphate</name>
        <dbReference type="ChEBI" id="CHEBI:47942"/>
    </cofactor>
</comment>
<evidence type="ECO:0000256" key="2">
    <source>
        <dbReference type="ARBA" id="ARBA00006432"/>
    </source>
</evidence>
<dbReference type="InterPro" id="IPR020845">
    <property type="entry name" value="AMP-binding_CS"/>
</dbReference>
<dbReference type="GO" id="GO:0005737">
    <property type="term" value="C:cytoplasm"/>
    <property type="evidence" value="ECO:0007669"/>
    <property type="project" value="TreeGrafter"/>
</dbReference>
<dbReference type="CDD" id="cd19540">
    <property type="entry name" value="LCL_NRPS-like"/>
    <property type="match status" value="2"/>
</dbReference>
<dbReference type="InterPro" id="IPR045851">
    <property type="entry name" value="AMP-bd_C_sf"/>
</dbReference>
<dbReference type="FunFam" id="3.40.50.980:FF:000001">
    <property type="entry name" value="Non-ribosomal peptide synthetase"/>
    <property type="match status" value="1"/>
</dbReference>
<evidence type="ECO:0000259" key="5">
    <source>
        <dbReference type="PROSITE" id="PS50075"/>
    </source>
</evidence>
<dbReference type="InterPro" id="IPR020806">
    <property type="entry name" value="PKS_PP-bd"/>
</dbReference>
<dbReference type="FunFam" id="2.30.38.10:FF:000001">
    <property type="entry name" value="Non-ribosomal peptide synthetase PvdI"/>
    <property type="match status" value="1"/>
</dbReference>
<evidence type="ECO:0000313" key="7">
    <source>
        <dbReference type="Proteomes" id="UP000676325"/>
    </source>
</evidence>
<dbReference type="Gene3D" id="3.30.559.10">
    <property type="entry name" value="Chloramphenicol acetyltransferase-like domain"/>
    <property type="match status" value="2"/>
</dbReference>
<dbReference type="NCBIfam" id="TIGR01733">
    <property type="entry name" value="AA-adenyl-dom"/>
    <property type="match status" value="1"/>
</dbReference>
<dbReference type="SUPFAM" id="SSF47336">
    <property type="entry name" value="ACP-like"/>
    <property type="match status" value="2"/>
</dbReference>
<reference evidence="6" key="1">
    <citation type="submission" date="2021-04" db="EMBL/GenBank/DDBJ databases">
        <title>Genome based classification of Actinospica acidithermotolerans sp. nov., an actinobacterium isolated from an Indonesian hot spring.</title>
        <authorList>
            <person name="Kusuma A.B."/>
            <person name="Putra K.E."/>
            <person name="Nafisah S."/>
            <person name="Loh J."/>
            <person name="Nouioui I."/>
            <person name="Goodfellow M."/>
        </authorList>
    </citation>
    <scope>NUCLEOTIDE SEQUENCE</scope>
    <source>
        <strain evidence="6">MGRD01-02</strain>
    </source>
</reference>
<dbReference type="PRINTS" id="PR00154">
    <property type="entry name" value="AMPBINDING"/>
</dbReference>
<gene>
    <name evidence="6" type="ORF">KDK95_11500</name>
</gene>
<dbReference type="PROSITE" id="PS00455">
    <property type="entry name" value="AMP_BINDING"/>
    <property type="match status" value="1"/>
</dbReference>
<dbReference type="RefSeq" id="WP_212518077.1">
    <property type="nucleotide sequence ID" value="NZ_JAGSOH010000025.1"/>
</dbReference>
<dbReference type="SMART" id="SM00823">
    <property type="entry name" value="PKS_PP"/>
    <property type="match status" value="2"/>
</dbReference>
<dbReference type="GO" id="GO:0043041">
    <property type="term" value="P:amino acid activation for nonribosomal peptide biosynthetic process"/>
    <property type="evidence" value="ECO:0007669"/>
    <property type="project" value="TreeGrafter"/>
</dbReference>
<dbReference type="InterPro" id="IPR000873">
    <property type="entry name" value="AMP-dep_synth/lig_dom"/>
</dbReference>
<dbReference type="Pfam" id="PF00550">
    <property type="entry name" value="PP-binding"/>
    <property type="match status" value="2"/>
</dbReference>
<dbReference type="CDD" id="cd05930">
    <property type="entry name" value="A_NRPS"/>
    <property type="match status" value="1"/>
</dbReference>
<dbReference type="GO" id="GO:0008610">
    <property type="term" value="P:lipid biosynthetic process"/>
    <property type="evidence" value="ECO:0007669"/>
    <property type="project" value="UniProtKB-ARBA"/>
</dbReference>
<sequence>MHPLSFAQRRLWFSAQLEDGGVSYNVPRVVCLSGVLDVGALECAVRDVVGRHESLRTVFPSVEGEPWQRVLSVGEAGVVFEVFDVAAGELDGLLAGAVVRPFDLSVEIPVRVSLFRTGVDEHVLLLLMHHIASDGWSVGPLSRDLAAAYAARVSGSVPVWDALPVQYVDYAVWQRELLGDEGDPGSLIARQLGFWRERLEGVPVELRLPVDRPRTAAGGVRGGVFEFELSADLHGRLRALARSCRVTMFMVVHAAVVALLTRLGAGTDVPVGAVIAGRNEAALEDLVGFFVNTLVLRTDTSGDPSFRELLERVRAVDLDAYAHQDVPFERLVEELNPARSATRHPLFQVLVTVNQQETPAALPGIETTWTNRDLEVAKFDLALTLSETHGAGQEPAGLKGVVTYSRDLFDAETVAAIADRLGALLEAVAADPELTIAELPQRAALGGEQVDLAGIEAALGSHPGVECAIVLAAPAASDDAAPVLAAYLTPSIGAELDKDALRAWCERRLPAAEYIPSRFILRAPDATQREQAAPGGDPRTPQEEILCALFAEVLDVPSVGVHDNFFALGGHSLLATRLLARIRAALSAEIGIRELFSAPTVAALAQRLRAGDEPRAALVRRPRAEQPPLSSAQRRLWFLTQMQDGGVSYNVPRVVCLSGVLDVGALECAVRDVVGRHESLRTVFPSVEGEPWQRVLSVGEAGVVFEVFDVAAGELDGLLAGAVVRPFDLSVEIPVRVSLFRTGVDEHVLLLLMHHIASDGWSVGPLSRDLAAAYAARVSGSVPVWDALPVQYVDYAVWQRELLGDEGDPGSLIARQLGFWRERLEGVPVELRLPVDRPRTAAGGVRGGVFEFELSADLHGRLRALARSCRVTMFMVVHAAVAALLTRLGAGTDVPVGAVIAGRNEAALEDLVGFFVNTLVLRTDTSGDPSFRELLERVRAVDLDAYAHQDVPFERLVEELNPARSATRHPLFQVLVTVEQSDGDGLELAGLRAEPRPIHKGQVKFDLDFGLVERRTADGAPAGISADIQYASDLFDASTVSEIADRLVLLLEAVADDPERAIGQLDLLGADERDLLLHGRHGKPILYPDDLGVHQVFERRAASTPQAVALVCGDATVSYGEVNAAANRLARQLVARGAGAGKLVAVCLERGPELISTLIAVLKSGAAYVPLDPDYPAQRLAFMLADSQADLLVTTASLAGRLDGVDADRRILLDAERAKLAALDDSDLEPQAGPDDLAYVIYTSGSTGTPKGVLIERRAMSNRLQEMRRQYGLTERDRTLQYASVCFDAAAEQIFPTLMSGGRLVLRDEEKWTPAEIVREVNRSGVTVAELTPSLWQQLVPRLESGERLHDGFRLMILGGEAVPAALAARWFKHSRVPLHNTYGPTETTITATSFVLTAEQQTVPIGRPLANTEVYVVDEFGGLAPDGAAGELWIGGVGLARGYLDRPELTEQKFVAHPFRSARPGARLYRTGDLVRWLPDGNLEFLGRIDDQVKIRGFRIELGEIESVLAAHEQVSAVHLQVRESAQDAADRRLVAYLTSATPGTGPETRELRDWCATRLPEYMVPAHFVLLDEMPLTPNGKIDRAALPAPEEPAGPDRVDDAPATEFETALAEIWTDVLRVDRVGMHEDFFELGGHSLLAMQLVNRISLLTGLELSVRDFFARPTLDALAPYLLELFAADDDAQTC</sequence>
<evidence type="ECO:0000256" key="3">
    <source>
        <dbReference type="ARBA" id="ARBA00022450"/>
    </source>
</evidence>
<dbReference type="Gene3D" id="3.40.50.980">
    <property type="match status" value="2"/>
</dbReference>
<dbReference type="InterPro" id="IPR009081">
    <property type="entry name" value="PP-bd_ACP"/>
</dbReference>
<dbReference type="PANTHER" id="PTHR45527:SF1">
    <property type="entry name" value="FATTY ACID SYNTHASE"/>
    <property type="match status" value="1"/>
</dbReference>
<dbReference type="FunFam" id="3.40.50.12780:FF:000012">
    <property type="entry name" value="Non-ribosomal peptide synthetase"/>
    <property type="match status" value="1"/>
</dbReference>
<dbReference type="GO" id="GO:0031177">
    <property type="term" value="F:phosphopantetheine binding"/>
    <property type="evidence" value="ECO:0007669"/>
    <property type="project" value="InterPro"/>
</dbReference>
<dbReference type="InterPro" id="IPR025110">
    <property type="entry name" value="AMP-bd_C"/>
</dbReference>
<dbReference type="SUPFAM" id="SSF56801">
    <property type="entry name" value="Acetyl-CoA synthetase-like"/>
    <property type="match status" value="2"/>
</dbReference>
<evidence type="ECO:0000313" key="6">
    <source>
        <dbReference type="EMBL" id="MBR7826930.1"/>
    </source>
</evidence>
<dbReference type="Pfam" id="PF13193">
    <property type="entry name" value="AMP-binding_C"/>
    <property type="match status" value="1"/>
</dbReference>
<dbReference type="Gene3D" id="1.10.1200.10">
    <property type="entry name" value="ACP-like"/>
    <property type="match status" value="2"/>
</dbReference>
<evidence type="ECO:0000256" key="1">
    <source>
        <dbReference type="ARBA" id="ARBA00001957"/>
    </source>
</evidence>
<dbReference type="InterPro" id="IPR001242">
    <property type="entry name" value="Condensation_dom"/>
</dbReference>